<dbReference type="GO" id="GO:0005524">
    <property type="term" value="F:ATP binding"/>
    <property type="evidence" value="ECO:0007669"/>
    <property type="project" value="UniProtKB-KW"/>
</dbReference>
<evidence type="ECO:0000256" key="3">
    <source>
        <dbReference type="SAM" id="MobiDB-lite"/>
    </source>
</evidence>
<evidence type="ECO:0000313" key="5">
    <source>
        <dbReference type="EMBL" id="RBO90622.1"/>
    </source>
</evidence>
<dbReference type="RefSeq" id="WP_067506373.1">
    <property type="nucleotide sequence ID" value="NZ_CP107943.1"/>
</dbReference>
<dbReference type="PANTHER" id="PTHR13504:SF38">
    <property type="entry name" value="FIDO DOMAIN-CONTAINING PROTEIN"/>
    <property type="match status" value="1"/>
</dbReference>
<sequence>MHWPAHRTETRAWTPRQRQGSRADRTLKSIDVAIPPRIAAFDYQAAGAVARAHEDAVIAVARLEAGFGEHLAPLADFLLRSESVASSKIEHIDAGWRSFGRAIAGGKASDDARSQLAAVRTLTALVRTAESGAVSLTAILDAHRLLMQPDYYAARDSGQLRDVQNWIGGSDFTPLDALFIPPPPEMVPELMDDLLTFAARKDLPILAQAAIAHAQFESIHPFTDGNGRIGRALISAMLRYRGLTRRITVPLASAMLADTGRYFAKLNSYRSGQVDDLVEYVSVATIHAAGAAEESARNLASLPARWREIARPRAKSADEALLANLLDTPILNVETAQQITGTTEASVYRAMERLTDAGILEVLSETKRNRIWAAIDVIAELDTLSAAIGRRTLSGV</sequence>
<dbReference type="InterPro" id="IPR003812">
    <property type="entry name" value="Fido"/>
</dbReference>
<comment type="caution">
    <text evidence="5">The sequence shown here is derived from an EMBL/GenBank/DDBJ whole genome shotgun (WGS) entry which is preliminary data.</text>
</comment>
<dbReference type="PROSITE" id="PS51459">
    <property type="entry name" value="FIDO"/>
    <property type="match status" value="1"/>
</dbReference>
<dbReference type="OrthoDB" id="9813719at2"/>
<evidence type="ECO:0000256" key="1">
    <source>
        <dbReference type="PIRSR" id="PIRSR640198-1"/>
    </source>
</evidence>
<dbReference type="EMBL" id="QNRE01000005">
    <property type="protein sequence ID" value="RBO90622.1"/>
    <property type="molecule type" value="Genomic_DNA"/>
</dbReference>
<dbReference type="AlphaFoldDB" id="A0A366DKM1"/>
<dbReference type="InterPro" id="IPR036597">
    <property type="entry name" value="Fido-like_dom_sf"/>
</dbReference>
<dbReference type="PANTHER" id="PTHR13504">
    <property type="entry name" value="FIDO DOMAIN-CONTAINING PROTEIN DDB_G0283145"/>
    <property type="match status" value="1"/>
</dbReference>
<evidence type="ECO:0000259" key="4">
    <source>
        <dbReference type="PROSITE" id="PS51459"/>
    </source>
</evidence>
<organism evidence="5 6">
    <name type="scientific">Nocardia puris</name>
    <dbReference type="NCBI Taxonomy" id="208602"/>
    <lineage>
        <taxon>Bacteria</taxon>
        <taxon>Bacillati</taxon>
        <taxon>Actinomycetota</taxon>
        <taxon>Actinomycetes</taxon>
        <taxon>Mycobacteriales</taxon>
        <taxon>Nocardiaceae</taxon>
        <taxon>Nocardia</taxon>
    </lineage>
</organism>
<protein>
    <submittedName>
        <fullName evidence="5">Fic family protein</fullName>
    </submittedName>
</protein>
<evidence type="ECO:0000256" key="2">
    <source>
        <dbReference type="PIRSR" id="PIRSR640198-2"/>
    </source>
</evidence>
<dbReference type="Proteomes" id="UP000252586">
    <property type="component" value="Unassembled WGS sequence"/>
</dbReference>
<dbReference type="Gene3D" id="1.10.3290.10">
    <property type="entry name" value="Fido-like domain"/>
    <property type="match status" value="1"/>
</dbReference>
<feature type="binding site" evidence="2">
    <location>
        <begin position="224"/>
        <end position="231"/>
    </location>
    <ligand>
        <name>ATP</name>
        <dbReference type="ChEBI" id="CHEBI:30616"/>
    </ligand>
</feature>
<dbReference type="InterPro" id="IPR040198">
    <property type="entry name" value="Fido_containing"/>
</dbReference>
<dbReference type="SUPFAM" id="SSF140931">
    <property type="entry name" value="Fic-like"/>
    <property type="match status" value="1"/>
</dbReference>
<keyword evidence="6" id="KW-1185">Reference proteome</keyword>
<feature type="domain" description="Fido" evidence="4">
    <location>
        <begin position="134"/>
        <end position="283"/>
    </location>
</feature>
<evidence type="ECO:0000313" key="6">
    <source>
        <dbReference type="Proteomes" id="UP000252586"/>
    </source>
</evidence>
<proteinExistence type="predicted"/>
<reference evidence="5 6" key="1">
    <citation type="submission" date="2018-06" db="EMBL/GenBank/DDBJ databases">
        <title>Genomic Encyclopedia of Type Strains, Phase IV (KMG-IV): sequencing the most valuable type-strain genomes for metagenomic binning, comparative biology and taxonomic classification.</title>
        <authorList>
            <person name="Goeker M."/>
        </authorList>
    </citation>
    <scope>NUCLEOTIDE SEQUENCE [LARGE SCALE GENOMIC DNA]</scope>
    <source>
        <strain evidence="5 6">DSM 44599</strain>
    </source>
</reference>
<feature type="active site" evidence="1">
    <location>
        <position position="220"/>
    </location>
</feature>
<keyword evidence="2" id="KW-0067">ATP-binding</keyword>
<name>A0A366DKM1_9NOCA</name>
<dbReference type="Pfam" id="PF02661">
    <property type="entry name" value="Fic"/>
    <property type="match status" value="1"/>
</dbReference>
<dbReference type="STRING" id="1210090.GCA_001613185_01602"/>
<feature type="region of interest" description="Disordered" evidence="3">
    <location>
        <begin position="1"/>
        <end position="24"/>
    </location>
</feature>
<accession>A0A366DKM1</accession>
<feature type="compositionally biased region" description="Basic and acidic residues" evidence="3">
    <location>
        <begin position="1"/>
        <end position="10"/>
    </location>
</feature>
<gene>
    <name evidence="5" type="ORF">DFR74_10524</name>
</gene>
<keyword evidence="2" id="KW-0547">Nucleotide-binding</keyword>